<evidence type="ECO:0000256" key="4">
    <source>
        <dbReference type="ARBA" id="ARBA00023295"/>
    </source>
</evidence>
<accession>A0A3E2WWY9</accession>
<dbReference type="RefSeq" id="WP_025654512.1">
    <property type="nucleotide sequence ID" value="NZ_QVIA01000011.1"/>
</dbReference>
<name>A0A3E2WWY9_9FIRM</name>
<comment type="similarity">
    <text evidence="1 6">Belongs to the glycosyl hydrolase 43 family.</text>
</comment>
<dbReference type="InterPro" id="IPR023296">
    <property type="entry name" value="Glyco_hydro_beta-prop_sf"/>
</dbReference>
<proteinExistence type="inferred from homology"/>
<evidence type="ECO:0000313" key="7">
    <source>
        <dbReference type="EMBL" id="RGC31800.1"/>
    </source>
</evidence>
<dbReference type="SUPFAM" id="SSF75005">
    <property type="entry name" value="Arabinanase/levansucrase/invertase"/>
    <property type="match status" value="1"/>
</dbReference>
<evidence type="ECO:0000256" key="5">
    <source>
        <dbReference type="PIRSR" id="PIRSR606710-2"/>
    </source>
</evidence>
<dbReference type="EMBL" id="QVIA01000011">
    <property type="protein sequence ID" value="RGC31800.1"/>
    <property type="molecule type" value="Genomic_DNA"/>
</dbReference>
<dbReference type="GO" id="GO:0005975">
    <property type="term" value="P:carbohydrate metabolic process"/>
    <property type="evidence" value="ECO:0007669"/>
    <property type="project" value="InterPro"/>
</dbReference>
<keyword evidence="3 6" id="KW-0378">Hydrolase</keyword>
<sequence length="326" mass="38017">MNRENYVTTLYNTPFITNRADPQVYRHFDGMYYFTASVPEYDRIVLRRANCLKGLAEAEEKILWKRHLSGKQSIHIWAPELHYLWGKWYIYYAAGDVDDIWAIRPYVLECKGNDPFLDEWEELGQMQSADGDEFSFQDFSLDATIMEHNEEYYYIWAEKTGTGKKISNLYIAVMERPNKLATPQVLLSTPDYQWERIGFWVNEGPAVIKHDQMIYVVYSASETGKAYCMGLLSVHESEDILDPNNWKKSRNPVLCTDEEKGVFGPGHNSFVKSEDGTKDICVFHARCYDEITGDPLYDPNRHTMMIEVVWDENGRPVFDLGKKYLL</sequence>
<dbReference type="InterPro" id="IPR006710">
    <property type="entry name" value="Glyco_hydro_43"/>
</dbReference>
<dbReference type="AlphaFoldDB" id="A0A3E2WWY9"/>
<organism evidence="7 8">
    <name type="scientific">Hungatella hathewayi</name>
    <dbReference type="NCBI Taxonomy" id="154046"/>
    <lineage>
        <taxon>Bacteria</taxon>
        <taxon>Bacillati</taxon>
        <taxon>Bacillota</taxon>
        <taxon>Clostridia</taxon>
        <taxon>Lachnospirales</taxon>
        <taxon>Lachnospiraceae</taxon>
        <taxon>Hungatella</taxon>
    </lineage>
</organism>
<dbReference type="GeneID" id="93332455"/>
<reference evidence="7 8" key="1">
    <citation type="submission" date="2018-08" db="EMBL/GenBank/DDBJ databases">
        <title>A genome reference for cultivated species of the human gut microbiota.</title>
        <authorList>
            <person name="Zou Y."/>
            <person name="Xue W."/>
            <person name="Luo G."/>
        </authorList>
    </citation>
    <scope>NUCLEOTIDE SEQUENCE [LARGE SCALE GENOMIC DNA]</scope>
    <source>
        <strain evidence="7 8">AF19-21</strain>
    </source>
</reference>
<keyword evidence="4 6" id="KW-0326">Glycosidase</keyword>
<feature type="site" description="Important for catalytic activity, responsible for pKa modulation of the active site Glu and correct orientation of both the proton donor and substrate" evidence="5">
    <location>
        <position position="142"/>
    </location>
</feature>
<evidence type="ECO:0000313" key="8">
    <source>
        <dbReference type="Proteomes" id="UP000261111"/>
    </source>
</evidence>
<protein>
    <submittedName>
        <fullName evidence="7">Alpha-N-arabinofuranosidase</fullName>
    </submittedName>
</protein>
<comment type="caution">
    <text evidence="7">The sequence shown here is derived from an EMBL/GenBank/DDBJ whole genome shotgun (WGS) entry which is preliminary data.</text>
</comment>
<dbReference type="InterPro" id="IPR016828">
    <property type="entry name" value="Alpha-L-arabinofuranosidase"/>
</dbReference>
<evidence type="ECO:0000256" key="3">
    <source>
        <dbReference type="ARBA" id="ARBA00022801"/>
    </source>
</evidence>
<gene>
    <name evidence="7" type="ORF">DWX41_11255</name>
</gene>
<dbReference type="GO" id="GO:0004553">
    <property type="term" value="F:hydrolase activity, hydrolyzing O-glycosyl compounds"/>
    <property type="evidence" value="ECO:0007669"/>
    <property type="project" value="InterPro"/>
</dbReference>
<dbReference type="Gene3D" id="2.115.10.20">
    <property type="entry name" value="Glycosyl hydrolase domain, family 43"/>
    <property type="match status" value="1"/>
</dbReference>
<keyword evidence="2" id="KW-0732">Signal</keyword>
<dbReference type="PIRSF" id="PIRSF025414">
    <property type="entry name" value="Alpha-L-arabinofuranosidase"/>
    <property type="match status" value="1"/>
</dbReference>
<evidence type="ECO:0000256" key="6">
    <source>
        <dbReference type="RuleBase" id="RU361187"/>
    </source>
</evidence>
<dbReference type="Proteomes" id="UP000261111">
    <property type="component" value="Unassembled WGS sequence"/>
</dbReference>
<evidence type="ECO:0000256" key="2">
    <source>
        <dbReference type="ARBA" id="ARBA00022729"/>
    </source>
</evidence>
<dbReference type="PANTHER" id="PTHR43817:SF1">
    <property type="entry name" value="HYDROLASE, FAMILY 43, PUTATIVE (AFU_ORTHOLOGUE AFUA_3G01660)-RELATED"/>
    <property type="match status" value="1"/>
</dbReference>
<evidence type="ECO:0000256" key="1">
    <source>
        <dbReference type="ARBA" id="ARBA00009865"/>
    </source>
</evidence>
<dbReference type="Pfam" id="PF04616">
    <property type="entry name" value="Glyco_hydro_43"/>
    <property type="match status" value="1"/>
</dbReference>
<dbReference type="PANTHER" id="PTHR43817">
    <property type="entry name" value="GLYCOSYL HYDROLASE"/>
    <property type="match status" value="1"/>
</dbReference>